<evidence type="ECO:0000313" key="1">
    <source>
        <dbReference type="EMBL" id="KAH3713747.1"/>
    </source>
</evidence>
<keyword evidence="2" id="KW-1185">Reference proteome</keyword>
<sequence>MPPQKLDGLRKVISEQMQDNWQPRTGVAIILDHLAPILPKSELPLLFNFFLSKGLGDRSQEVCSLMRQAAMTTINVHGKVWHEGLHIQLKQARKKPQMR</sequence>
<reference evidence="1" key="1">
    <citation type="journal article" date="2019" name="bioRxiv">
        <title>The Genome of the Zebra Mussel, Dreissena polymorpha: A Resource for Invasive Species Research.</title>
        <authorList>
            <person name="McCartney M.A."/>
            <person name="Auch B."/>
            <person name="Kono T."/>
            <person name="Mallez S."/>
            <person name="Zhang Y."/>
            <person name="Obille A."/>
            <person name="Becker A."/>
            <person name="Abrahante J.E."/>
            <person name="Garbe J."/>
            <person name="Badalamenti J.P."/>
            <person name="Herman A."/>
            <person name="Mangelson H."/>
            <person name="Liachko I."/>
            <person name="Sullivan S."/>
            <person name="Sone E.D."/>
            <person name="Koren S."/>
            <person name="Silverstein K.A.T."/>
            <person name="Beckman K.B."/>
            <person name="Gohl D.M."/>
        </authorList>
    </citation>
    <scope>NUCLEOTIDE SEQUENCE</scope>
    <source>
        <strain evidence="1">Duluth1</strain>
        <tissue evidence="1">Whole animal</tissue>
    </source>
</reference>
<accession>A0A9D4BZ81</accession>
<name>A0A9D4BZ81_DREPO</name>
<dbReference type="Proteomes" id="UP000828390">
    <property type="component" value="Unassembled WGS sequence"/>
</dbReference>
<comment type="caution">
    <text evidence="1">The sequence shown here is derived from an EMBL/GenBank/DDBJ whole genome shotgun (WGS) entry which is preliminary data.</text>
</comment>
<dbReference type="AlphaFoldDB" id="A0A9D4BZ81"/>
<proteinExistence type="predicted"/>
<gene>
    <name evidence="1" type="ORF">DPMN_073549</name>
</gene>
<protein>
    <submittedName>
        <fullName evidence="1">Uncharacterized protein</fullName>
    </submittedName>
</protein>
<reference evidence="1" key="2">
    <citation type="submission" date="2020-11" db="EMBL/GenBank/DDBJ databases">
        <authorList>
            <person name="McCartney M.A."/>
            <person name="Auch B."/>
            <person name="Kono T."/>
            <person name="Mallez S."/>
            <person name="Becker A."/>
            <person name="Gohl D.M."/>
            <person name="Silverstein K.A.T."/>
            <person name="Koren S."/>
            <person name="Bechman K.B."/>
            <person name="Herman A."/>
            <person name="Abrahante J.E."/>
            <person name="Garbe J."/>
        </authorList>
    </citation>
    <scope>NUCLEOTIDE SEQUENCE</scope>
    <source>
        <strain evidence="1">Duluth1</strain>
        <tissue evidence="1">Whole animal</tissue>
    </source>
</reference>
<dbReference type="EMBL" id="JAIWYP010000014">
    <property type="protein sequence ID" value="KAH3713747.1"/>
    <property type="molecule type" value="Genomic_DNA"/>
</dbReference>
<evidence type="ECO:0000313" key="2">
    <source>
        <dbReference type="Proteomes" id="UP000828390"/>
    </source>
</evidence>
<organism evidence="1 2">
    <name type="scientific">Dreissena polymorpha</name>
    <name type="common">Zebra mussel</name>
    <name type="synonym">Mytilus polymorpha</name>
    <dbReference type="NCBI Taxonomy" id="45954"/>
    <lineage>
        <taxon>Eukaryota</taxon>
        <taxon>Metazoa</taxon>
        <taxon>Spiralia</taxon>
        <taxon>Lophotrochozoa</taxon>
        <taxon>Mollusca</taxon>
        <taxon>Bivalvia</taxon>
        <taxon>Autobranchia</taxon>
        <taxon>Heteroconchia</taxon>
        <taxon>Euheterodonta</taxon>
        <taxon>Imparidentia</taxon>
        <taxon>Neoheterodontei</taxon>
        <taxon>Myida</taxon>
        <taxon>Dreissenoidea</taxon>
        <taxon>Dreissenidae</taxon>
        <taxon>Dreissena</taxon>
    </lineage>
</organism>